<dbReference type="Gene3D" id="2.60.120.20">
    <property type="match status" value="2"/>
</dbReference>
<dbReference type="GO" id="GO:0005198">
    <property type="term" value="F:structural molecule activity"/>
    <property type="evidence" value="ECO:0007669"/>
    <property type="project" value="InterPro"/>
</dbReference>
<dbReference type="GO" id="GO:0019028">
    <property type="term" value="C:viral capsid"/>
    <property type="evidence" value="ECO:0007669"/>
    <property type="project" value="UniProtKB-KW"/>
</dbReference>
<feature type="domain" description="Nepovirus coat protein C-terminal" evidence="6">
    <location>
        <begin position="1557"/>
        <end position="1714"/>
    </location>
</feature>
<evidence type="ECO:0000256" key="4">
    <source>
        <dbReference type="SAM" id="MobiDB-lite"/>
    </source>
</evidence>
<feature type="compositionally biased region" description="Basic and acidic residues" evidence="4">
    <location>
        <begin position="1728"/>
        <end position="1755"/>
    </location>
</feature>
<name>A0AAT9JHH5_9SECO</name>
<evidence type="ECO:0000256" key="3">
    <source>
        <dbReference type="ARBA" id="ARBA00022844"/>
    </source>
</evidence>
<dbReference type="Pfam" id="PF03391">
    <property type="entry name" value="Nepo_coat"/>
    <property type="match status" value="1"/>
</dbReference>
<dbReference type="SUPFAM" id="SSF88633">
    <property type="entry name" value="Positive stranded ssRNA viruses"/>
    <property type="match status" value="3"/>
</dbReference>
<comment type="subcellular location">
    <subcellularLocation>
        <location evidence="1">Virion</location>
    </subcellularLocation>
</comment>
<dbReference type="Pfam" id="PF03689">
    <property type="entry name" value="Nepo_coat_N"/>
    <property type="match status" value="1"/>
</dbReference>
<evidence type="ECO:0000256" key="2">
    <source>
        <dbReference type="ARBA" id="ARBA00022561"/>
    </source>
</evidence>
<feature type="compositionally biased region" description="Low complexity" evidence="4">
    <location>
        <begin position="1773"/>
        <end position="1786"/>
    </location>
</feature>
<dbReference type="Pfam" id="PF03688">
    <property type="entry name" value="Nepo_coat_C"/>
    <property type="match status" value="1"/>
</dbReference>
<evidence type="ECO:0000259" key="5">
    <source>
        <dbReference type="Pfam" id="PF03391"/>
    </source>
</evidence>
<dbReference type="EMBL" id="BK065075">
    <property type="protein sequence ID" value="DBA54744.1"/>
    <property type="molecule type" value="Genomic_RNA"/>
</dbReference>
<evidence type="ECO:0000259" key="7">
    <source>
        <dbReference type="Pfam" id="PF03689"/>
    </source>
</evidence>
<reference evidence="8" key="2">
    <citation type="journal article" date="2024" name="Arch. Virol.">
        <title>Probing of plant transcriptomes reveals the hidden genetic diversity of the family Secoviridae.</title>
        <authorList>
            <person name="Sidharthan V.K."/>
            <person name="Reddy V."/>
            <person name="Kiran G."/>
            <person name="Rajeswari V."/>
            <person name="Baranwal V.K."/>
            <person name="Kumar M.K."/>
            <person name="Kumar K.S."/>
        </authorList>
    </citation>
    <scope>NUCLEOTIDE SEQUENCE</scope>
    <source>
        <strain evidence="8">Thy vul</strain>
    </source>
</reference>
<dbReference type="InterPro" id="IPR005305">
    <property type="entry name" value="Nepo_coat_C"/>
</dbReference>
<protein>
    <submittedName>
        <fullName evidence="8">Polyprotein</fullName>
    </submittedName>
</protein>
<dbReference type="InterPro" id="IPR005054">
    <property type="entry name" value="Nepo_coat"/>
</dbReference>
<evidence type="ECO:0000256" key="1">
    <source>
        <dbReference type="ARBA" id="ARBA00004328"/>
    </source>
</evidence>
<keyword evidence="3" id="KW-0946">Virion</keyword>
<keyword evidence="2" id="KW-0167">Capsid protein</keyword>
<organism evidence="8">
    <name type="scientific">Common thyme nepovirus</name>
    <dbReference type="NCBI Taxonomy" id="3115764"/>
    <lineage>
        <taxon>Viruses</taxon>
        <taxon>Riboviria</taxon>
        <taxon>Orthornavirae</taxon>
        <taxon>Pisuviricota</taxon>
        <taxon>Pisoniviricetes</taxon>
        <taxon>Picornavirales</taxon>
        <taxon>Secoviridae</taxon>
        <taxon>Comovirinae</taxon>
        <taxon>Nepovirus</taxon>
    </lineage>
</organism>
<proteinExistence type="predicted"/>
<accession>A0AAT9JHH5</accession>
<feature type="domain" description="Nepovirus coat protein N-terminal" evidence="7">
    <location>
        <begin position="1214"/>
        <end position="1299"/>
    </location>
</feature>
<feature type="region of interest" description="Disordered" evidence="4">
    <location>
        <begin position="1719"/>
        <end position="1788"/>
    </location>
</feature>
<sequence length="1801" mass="201061">MLEPSDGQPPPRGCGAMCRAAKPYSKRAFARALEDGFLERPNGTCPSCGMLAQIEVQKPQSKTATGPKCQCWKYNDISRCPKHAIGMVANKTTKVKSTPKKVDREELPYKKQACAVVVQVGPLELVYPPLVTEEKEPQGVVPTPKVDIGEPTELTLREAPQWLSNDVYKRPVPSAPAVKPLTEKEAYEKFRNALLARLTKKGRAIIHAAKQARRELAALKAKARAATLRKVEQVKALIIKARAQIALDELFTELKRAAQVPLSSAQEKVVQASVNYGRKLQSSMEDFIKRAKRRHAEGAHERALKQEERSPPCAVPECTVPWAHLGLSLTALRSSGVVDGTLGAINYMQRTFYKARSVVAQPAKLAAGVVQKAYAKACAFIAQSPLCEEVPEEDFKISFSKLCGPPFRQVPHKLMPRERRRRQWEQLVPGSTSDWSDSGYIAVPHPDPITDQDFDLFMNSFIHFTEVDACFPYAKPLSFVCGLPYLSVDHKFSFVEIIYAEGFDLSAYTAIDSLLESFEETDACFPYAQPLSFSCGLPYLSVDHKFIPQEVVHKQAFDSYAHTSFLNSLYALEASEQMLYYCNARGCPMCIVGEPHCTYEEVNPLMFQGCHNRKSTKWNAFGHLNKTFFPKINESDFNITREQEECHREGVQDVFENTTCASVTNTSGWGLFKPLTCVVSLWQKGNFLFGKVPFNPPSAIDLRDGERCPLVLHELRTPRNSFYRGYGAFYLHECLYCAFNALVECDKEEKRQRQLEREFFIETHSRWLAEDSTPEIEKVDATKIPLVGSLFGAIAPHYRAAKVSLSKLRAVHKPCKMVSPHSGSDNEHDEMQRDLDEKAKNDYDENGPITLNTTLARLRAKKKKSKSGKTLEYGEGRFGSDDLHITEFDVFNHISHDYGPKARLNRFLGHKPGILTECTMPTRSEKVIMPQNINTCVYTPLPHFTEDQLRRLIDSRDMVSTGIVAIDLAIQSHVSEGIPMVAFCTIMDGNNDDPHFAALSGSQIDLGRDRAQVITLPLVNVNLDDMATQVAHGNKSRLYLLTLFNHRCGVLPGNTVFTYATRQMLEHRRDAYTNQSLCKDDWYEIEKRNVKLGQRVIKGFNVADSISLDYNQKVLPFSPDVALKCKPSDTGASTHAFSSKGVVQRYDEGRLGRSVSLRLNAQSNRPPSVFTKSVAHEDYIEQRRGKGVQEEASYEAPRYSNVHTSEDSTAYQVACIHEFTVPKDAKTGHHIGSIDLLDEIRLQRLRPAHDILTMGLVSTNIRLHMYCGANPFMGTTLAIVQDMFNTLRISTQLGGKIPAHIINCSASTLHPLGVGSFCKYDVDVSLNLGHNFFSLRDGFAKPFFHLCIYDDNDSGAASDWKLTTEILLQSISPVDAFVAKPFFSLPYTIPSYLKLDIWNGIHRIALTDKPKYTSTSLAFAHEVEYAKFSYCLGTTQALASVLGGIGGTLHGRIVRTSTCMVSCFVRVFLWWGTTSPTLLDVAQYPHMDMDLMVGDGSFELKIQTPFATISPHLTMASLCVWPLGGPLAPTAVKAPFSFAIHIDGITPHQQVHTLVHPDQKYAWCELVSFPEQTFTYKLPAYVANISLKSVDVRMLENPLSRIFATSGFFGGSMKVHVDWSMNTALTVGNCTLTISLCYGTFDHYEVMQRAVPNVYSSTSMSFDVKVGDASGFTKVGPSQNERFFYMLEGDHGQYIKKIVLSVTLSAGFAFYGRTTHITRHIPTPTAPRSEEVPPVMEDRGKEAEPEAKEKEDAFEKAQLVRSHMSSPPRDDSSLVSRPPSSSGGVSVAYALNFNQRKSRAS</sequence>
<evidence type="ECO:0000313" key="8">
    <source>
        <dbReference type="EMBL" id="DBA54744.1"/>
    </source>
</evidence>
<feature type="domain" description="Nepovirus coat protein" evidence="5">
    <location>
        <begin position="1381"/>
        <end position="1547"/>
    </location>
</feature>
<dbReference type="InterPro" id="IPR029053">
    <property type="entry name" value="Viral_coat"/>
</dbReference>
<evidence type="ECO:0000259" key="6">
    <source>
        <dbReference type="Pfam" id="PF03688"/>
    </source>
</evidence>
<reference evidence="8" key="1">
    <citation type="submission" date="2023-11" db="EMBL/GenBank/DDBJ databases">
        <authorList>
            <person name="Sidharthan V.K."/>
            <person name="Reddy V."/>
            <person name="Kiran G."/>
            <person name="Rajeswari V."/>
            <person name="Baranwal V.K."/>
        </authorList>
    </citation>
    <scope>NUCLEOTIDE SEQUENCE</scope>
    <source>
        <strain evidence="8">Thy vul</strain>
    </source>
</reference>
<dbReference type="InterPro" id="IPR005306">
    <property type="entry name" value="Nepo_coat_N"/>
</dbReference>